<gene>
    <name evidence="4" type="ORF">ACFPOC_18240</name>
</gene>
<evidence type="ECO:0000259" key="2">
    <source>
        <dbReference type="Pfam" id="PF05598"/>
    </source>
</evidence>
<organism evidence="4 5">
    <name type="scientific">Rubellimicrobium aerolatum</name>
    <dbReference type="NCBI Taxonomy" id="490979"/>
    <lineage>
        <taxon>Bacteria</taxon>
        <taxon>Pseudomonadati</taxon>
        <taxon>Pseudomonadota</taxon>
        <taxon>Alphaproteobacteria</taxon>
        <taxon>Rhodobacterales</taxon>
        <taxon>Roseobacteraceae</taxon>
        <taxon>Rubellimicrobium</taxon>
    </lineage>
</organism>
<comment type="caution">
    <text evidence="4">The sequence shown here is derived from an EMBL/GenBank/DDBJ whole genome shotgun (WGS) entry which is preliminary data.</text>
</comment>
<feature type="domain" description="Transposase InsH N-terminal" evidence="2">
    <location>
        <begin position="18"/>
        <end position="114"/>
    </location>
</feature>
<feature type="region of interest" description="Disordered" evidence="1">
    <location>
        <begin position="169"/>
        <end position="190"/>
    </location>
</feature>
<proteinExistence type="predicted"/>
<dbReference type="InterPro" id="IPR025668">
    <property type="entry name" value="Tnp_DDE_dom"/>
</dbReference>
<evidence type="ECO:0000313" key="5">
    <source>
        <dbReference type="Proteomes" id="UP001596056"/>
    </source>
</evidence>
<dbReference type="Pfam" id="PF13751">
    <property type="entry name" value="DDE_Tnp_1_6"/>
    <property type="match status" value="1"/>
</dbReference>
<dbReference type="Pfam" id="PF05598">
    <property type="entry name" value="DUF772"/>
    <property type="match status" value="1"/>
</dbReference>
<name>A0ABW0SH41_9RHOB</name>
<dbReference type="PANTHER" id="PTHR33408">
    <property type="entry name" value="TRANSPOSASE"/>
    <property type="match status" value="1"/>
</dbReference>
<protein>
    <submittedName>
        <fullName evidence="4">Transposase</fullName>
    </submittedName>
</protein>
<evidence type="ECO:0000259" key="3">
    <source>
        <dbReference type="Pfam" id="PF13751"/>
    </source>
</evidence>
<dbReference type="InterPro" id="IPR008490">
    <property type="entry name" value="Transposase_InsH_N"/>
</dbReference>
<feature type="domain" description="Transposase DDE" evidence="3">
    <location>
        <begin position="319"/>
        <end position="438"/>
    </location>
</feature>
<sequence length="464" mass="52048">MLGRKDRDQLELFMTGSIRQLVPDDHVLARVDRVLDLGWLRDEVADLYCADNGRPGIDPEVAVRLMLAGFLLGIVHDRRLMREAQVNLAIRWFAGYGLHEALPDHSSLTRIRQRWGAEGFRRIFERTVQACVAARIAKGEVVHVDASLIRADVSWESLAIRHMDAITEANGDEASASPPDPGKEQRRRLSKKTGRFKKVCVTDPDASMATNGRNRRLEPSYKQHAVVDDVVGVVLDVEVTTGEVNEGEQLLSRLDAAAQTTGAAVETVTADAGYAYAKIFGGLERRGIHGVSPTKAEPIRSPVPMRRFRYDALHDVLKCPRGKTLKPGRPVKHGRFFTSRARDCRGCDLARLCLSKGRVNKAVVLGDDYPALLRARRRRERWSEEDRLLYQRHRWRSEGFHGEAKTWHGLARAVRRGLANMRIQAFLTAAAINLKRLAAALLVLLRLWALQNHAQNRPVASLTT</sequence>
<evidence type="ECO:0000313" key="4">
    <source>
        <dbReference type="EMBL" id="MFC5568343.1"/>
    </source>
</evidence>
<dbReference type="EMBL" id="JBHSNA010000037">
    <property type="protein sequence ID" value="MFC5568343.1"/>
    <property type="molecule type" value="Genomic_DNA"/>
</dbReference>
<accession>A0ABW0SH41</accession>
<reference evidence="5" key="1">
    <citation type="journal article" date="2019" name="Int. J. Syst. Evol. Microbiol.">
        <title>The Global Catalogue of Microorganisms (GCM) 10K type strain sequencing project: providing services to taxonomists for standard genome sequencing and annotation.</title>
        <authorList>
            <consortium name="The Broad Institute Genomics Platform"/>
            <consortium name="The Broad Institute Genome Sequencing Center for Infectious Disease"/>
            <person name="Wu L."/>
            <person name="Ma J."/>
        </authorList>
    </citation>
    <scope>NUCLEOTIDE SEQUENCE [LARGE SCALE GENOMIC DNA]</scope>
    <source>
        <strain evidence="5">KACC 11588</strain>
    </source>
</reference>
<evidence type="ECO:0000256" key="1">
    <source>
        <dbReference type="SAM" id="MobiDB-lite"/>
    </source>
</evidence>
<dbReference type="PANTHER" id="PTHR33408:SF2">
    <property type="entry name" value="TRANSPOSASE DDE DOMAIN-CONTAINING PROTEIN"/>
    <property type="match status" value="1"/>
</dbReference>
<dbReference type="Proteomes" id="UP001596056">
    <property type="component" value="Unassembled WGS sequence"/>
</dbReference>
<keyword evidence="5" id="KW-1185">Reference proteome</keyword>
<dbReference type="RefSeq" id="WP_209843471.1">
    <property type="nucleotide sequence ID" value="NZ_JAGGJP010000034.1"/>
</dbReference>